<feature type="binding site" evidence="4">
    <location>
        <begin position="151"/>
        <end position="159"/>
    </location>
    <ligand>
        <name>ATP</name>
        <dbReference type="ChEBI" id="CHEBI:30616"/>
    </ligand>
</feature>
<protein>
    <recommendedName>
        <fullName evidence="5">5-formyltetrahydrofolate cyclo-ligase</fullName>
        <ecNumber evidence="5">6.3.3.2</ecNumber>
    </recommendedName>
</protein>
<comment type="cofactor">
    <cofactor evidence="5">
        <name>Mg(2+)</name>
        <dbReference type="ChEBI" id="CHEBI:18420"/>
    </cofactor>
</comment>
<dbReference type="EMBL" id="MLFN01000023">
    <property type="protein sequence ID" value="ORM52972.1"/>
    <property type="molecule type" value="Genomic_DNA"/>
</dbReference>
<evidence type="ECO:0000256" key="1">
    <source>
        <dbReference type="ARBA" id="ARBA00010638"/>
    </source>
</evidence>
<evidence type="ECO:0000256" key="5">
    <source>
        <dbReference type="RuleBase" id="RU361279"/>
    </source>
</evidence>
<dbReference type="AlphaFoldDB" id="A0A1X1BWE6"/>
<keyword evidence="2 4" id="KW-0547">Nucleotide-binding</keyword>
<evidence type="ECO:0000256" key="3">
    <source>
        <dbReference type="ARBA" id="ARBA00022840"/>
    </source>
</evidence>
<keyword evidence="7" id="KW-1185">Reference proteome</keyword>
<keyword evidence="5" id="KW-0460">Magnesium</keyword>
<dbReference type="Pfam" id="PF01812">
    <property type="entry name" value="5-FTHF_cyc-lig"/>
    <property type="match status" value="1"/>
</dbReference>
<comment type="catalytic activity">
    <reaction evidence="5">
        <text>(6S)-5-formyl-5,6,7,8-tetrahydrofolate + ATP = (6R)-5,10-methenyltetrahydrofolate + ADP + phosphate</text>
        <dbReference type="Rhea" id="RHEA:10488"/>
        <dbReference type="ChEBI" id="CHEBI:30616"/>
        <dbReference type="ChEBI" id="CHEBI:43474"/>
        <dbReference type="ChEBI" id="CHEBI:57455"/>
        <dbReference type="ChEBI" id="CHEBI:57457"/>
        <dbReference type="ChEBI" id="CHEBI:456216"/>
        <dbReference type="EC" id="6.3.3.2"/>
    </reaction>
</comment>
<evidence type="ECO:0000256" key="2">
    <source>
        <dbReference type="ARBA" id="ARBA00022741"/>
    </source>
</evidence>
<dbReference type="STRING" id="472705.GCA_001743465_04328"/>
<dbReference type="PANTHER" id="PTHR23407">
    <property type="entry name" value="ATPASE INHIBITOR/5-FORMYLTETRAHYDROFOLATE CYCLO-LIGASE"/>
    <property type="match status" value="1"/>
</dbReference>
<dbReference type="GO" id="GO:0009396">
    <property type="term" value="P:folic acid-containing compound biosynthetic process"/>
    <property type="evidence" value="ECO:0007669"/>
    <property type="project" value="TreeGrafter"/>
</dbReference>
<dbReference type="Proteomes" id="UP000193933">
    <property type="component" value="Unassembled WGS sequence"/>
</dbReference>
<dbReference type="GO" id="GO:0046872">
    <property type="term" value="F:metal ion binding"/>
    <property type="evidence" value="ECO:0007669"/>
    <property type="project" value="UniProtKB-KW"/>
</dbReference>
<reference evidence="6 7" key="1">
    <citation type="journal article" date="2017" name="Antonie Van Leeuwenhoek">
        <title>Phylogenomic resolution of the bacterial genus Pantoea and its relationship with Erwinia and Tatumella.</title>
        <authorList>
            <person name="Palmer M."/>
            <person name="Steenkamp E.T."/>
            <person name="Coetzee M.P."/>
            <person name="Chan W.Y."/>
            <person name="van Zyl E."/>
            <person name="De Maayer P."/>
            <person name="Coutinho T.A."/>
            <person name="Blom J."/>
            <person name="Smits T.H."/>
            <person name="Duffy B."/>
            <person name="Venter S.N."/>
        </authorList>
    </citation>
    <scope>NUCLEOTIDE SEQUENCE [LARGE SCALE GENOMIC DNA]</scope>
    <source>
        <strain evidence="6 7">LMG 24534</strain>
    </source>
</reference>
<dbReference type="InterPro" id="IPR037171">
    <property type="entry name" value="NagB/RpiA_transferase-like"/>
</dbReference>
<feature type="binding site" evidence="4">
    <location>
        <begin position="20"/>
        <end position="24"/>
    </location>
    <ligand>
        <name>ATP</name>
        <dbReference type="ChEBI" id="CHEBI:30616"/>
    </ligand>
</feature>
<feature type="binding site" evidence="4">
    <location>
        <position position="71"/>
    </location>
    <ligand>
        <name>substrate</name>
    </ligand>
</feature>
<dbReference type="Gene3D" id="3.40.50.10420">
    <property type="entry name" value="NagB/RpiA/CoA transferase-like"/>
    <property type="match status" value="1"/>
</dbReference>
<dbReference type="OrthoDB" id="9801938at2"/>
<keyword evidence="6" id="KW-0436">Ligase</keyword>
<comment type="similarity">
    <text evidence="1 5">Belongs to the 5-formyltetrahydrofolate cyclo-ligase family.</text>
</comment>
<feature type="binding site" evidence="4">
    <location>
        <position position="66"/>
    </location>
    <ligand>
        <name>substrate</name>
    </ligand>
</feature>
<name>A0A1X1BWE6_9GAMM</name>
<dbReference type="GO" id="GO:0035999">
    <property type="term" value="P:tetrahydrofolate interconversion"/>
    <property type="evidence" value="ECO:0007669"/>
    <property type="project" value="TreeGrafter"/>
</dbReference>
<keyword evidence="5" id="KW-0479">Metal-binding</keyword>
<dbReference type="InterPro" id="IPR024185">
    <property type="entry name" value="FTHF_cligase-like_sf"/>
</dbReference>
<keyword evidence="3 4" id="KW-0067">ATP-binding</keyword>
<evidence type="ECO:0000313" key="6">
    <source>
        <dbReference type="EMBL" id="ORM52972.1"/>
    </source>
</evidence>
<dbReference type="PANTHER" id="PTHR23407:SF1">
    <property type="entry name" value="5-FORMYLTETRAHYDROFOLATE CYCLO-LIGASE"/>
    <property type="match status" value="1"/>
</dbReference>
<dbReference type="InterPro" id="IPR002698">
    <property type="entry name" value="FTHF_cligase"/>
</dbReference>
<dbReference type="SUPFAM" id="SSF100950">
    <property type="entry name" value="NagB/RpiA/CoA transferase-like"/>
    <property type="match status" value="1"/>
</dbReference>
<gene>
    <name evidence="6" type="ORF">HA41_09865</name>
</gene>
<dbReference type="NCBIfam" id="TIGR02727">
    <property type="entry name" value="MTHFS_bact"/>
    <property type="match status" value="1"/>
</dbReference>
<comment type="caution">
    <text evidence="6">The sequence shown here is derived from an EMBL/GenBank/DDBJ whole genome shotgun (WGS) entry which is preliminary data.</text>
</comment>
<dbReference type="GO" id="GO:0005524">
    <property type="term" value="F:ATP binding"/>
    <property type="evidence" value="ECO:0007669"/>
    <property type="project" value="UniProtKB-KW"/>
</dbReference>
<dbReference type="RefSeq" id="WP_094120676.1">
    <property type="nucleotide sequence ID" value="NZ_MLFN01000023.1"/>
</dbReference>
<proteinExistence type="inferred from homology"/>
<evidence type="ECO:0000256" key="4">
    <source>
        <dbReference type="PIRSR" id="PIRSR006806-1"/>
    </source>
</evidence>
<sequence length="208" mass="23846">MSDPSQLPNQIQPSALQPQRQAIRQHVRHLRRALTDEQQEQAAEQLAEHALNYAPITAAQNVALFLSVDGELNTRPLVARLWQQKKQVFLPVLHPFSPGNLLFLRYSTETRLVRNKLRIPEPPLDIRQLITLDQLDVMMVPLVAFDQYGQRLGMGGGFYDRTLQNWRQHGFLPVGLAHDCQRVDSLPVAEWDVPLPAVLTPSKLWQWE</sequence>
<dbReference type="PIRSF" id="PIRSF006806">
    <property type="entry name" value="FTHF_cligase"/>
    <property type="match status" value="1"/>
</dbReference>
<dbReference type="EC" id="6.3.3.2" evidence="5"/>
<organism evidence="6 7">
    <name type="scientific">Pantoea conspicua</name>
    <dbReference type="NCBI Taxonomy" id="472705"/>
    <lineage>
        <taxon>Bacteria</taxon>
        <taxon>Pseudomonadati</taxon>
        <taxon>Pseudomonadota</taxon>
        <taxon>Gammaproteobacteria</taxon>
        <taxon>Enterobacterales</taxon>
        <taxon>Erwiniaceae</taxon>
        <taxon>Pantoea</taxon>
    </lineage>
</organism>
<accession>A0A1X1BWE6</accession>
<dbReference type="GO" id="GO:0030272">
    <property type="term" value="F:5-formyltetrahydrofolate cyclo-ligase activity"/>
    <property type="evidence" value="ECO:0007669"/>
    <property type="project" value="UniProtKB-EC"/>
</dbReference>
<evidence type="ECO:0000313" key="7">
    <source>
        <dbReference type="Proteomes" id="UP000193933"/>
    </source>
</evidence>